<name>A0AAW4L4U2_9BACT</name>
<gene>
    <name evidence="2" type="ORF">KI809_00810</name>
</gene>
<protein>
    <submittedName>
        <fullName evidence="2">DUF3047 domain-containing protein</fullName>
    </submittedName>
</protein>
<reference evidence="2 3" key="1">
    <citation type="submission" date="2021-05" db="EMBL/GenBank/DDBJ databases">
        <title>The draft genome of Geobacter pelophilus DSM 12255.</title>
        <authorList>
            <person name="Xu Z."/>
            <person name="Masuda Y."/>
            <person name="Itoh H."/>
            <person name="Senoo K."/>
        </authorList>
    </citation>
    <scope>NUCLEOTIDE SEQUENCE [LARGE SCALE GENOMIC DNA]</scope>
    <source>
        <strain evidence="2 3">DSM 12255</strain>
    </source>
</reference>
<keyword evidence="1" id="KW-0732">Signal</keyword>
<sequence>MKCFLLIVILLLPALSSAAEPLHPGKFSTGDLTGWSDKKFKGKTSYSLAQDGDKTVLKAHSVKAASGLIKKMTVDAKKFPMLRWSWKIDNLITKEDIKKKEGDDFPARIYVVFPRSFWRMRAITYAWASKAPKESTHPSPYTSNAMIVIVESGPEKVGQWVKEERNIFEDYRKIFGEDPPEIGAIALMTDTDDTQEEVTAYYGDIYLLEKEGREKPAPATVISR</sequence>
<dbReference type="AlphaFoldDB" id="A0AAW4L4U2"/>
<organism evidence="2 3">
    <name type="scientific">Geoanaerobacter pelophilus</name>
    <dbReference type="NCBI Taxonomy" id="60036"/>
    <lineage>
        <taxon>Bacteria</taxon>
        <taxon>Pseudomonadati</taxon>
        <taxon>Thermodesulfobacteriota</taxon>
        <taxon>Desulfuromonadia</taxon>
        <taxon>Geobacterales</taxon>
        <taxon>Geobacteraceae</taxon>
        <taxon>Geoanaerobacter</taxon>
    </lineage>
</organism>
<dbReference type="EMBL" id="JAHCVJ010000001">
    <property type="protein sequence ID" value="MBT0662827.1"/>
    <property type="molecule type" value="Genomic_DNA"/>
</dbReference>
<feature type="chain" id="PRO_5043632865" evidence="1">
    <location>
        <begin position="19"/>
        <end position="224"/>
    </location>
</feature>
<feature type="signal peptide" evidence="1">
    <location>
        <begin position="1"/>
        <end position="18"/>
    </location>
</feature>
<evidence type="ECO:0000256" key="1">
    <source>
        <dbReference type="SAM" id="SignalP"/>
    </source>
</evidence>
<dbReference type="RefSeq" id="WP_214169622.1">
    <property type="nucleotide sequence ID" value="NZ_JAHCVJ010000001.1"/>
</dbReference>
<comment type="caution">
    <text evidence="2">The sequence shown here is derived from an EMBL/GenBank/DDBJ whole genome shotgun (WGS) entry which is preliminary data.</text>
</comment>
<dbReference type="Pfam" id="PF11249">
    <property type="entry name" value="DUF3047"/>
    <property type="match status" value="1"/>
</dbReference>
<accession>A0AAW4L4U2</accession>
<evidence type="ECO:0000313" key="2">
    <source>
        <dbReference type="EMBL" id="MBT0662827.1"/>
    </source>
</evidence>
<evidence type="ECO:0000313" key="3">
    <source>
        <dbReference type="Proteomes" id="UP000811899"/>
    </source>
</evidence>
<keyword evidence="3" id="KW-1185">Reference proteome</keyword>
<dbReference type="Proteomes" id="UP000811899">
    <property type="component" value="Unassembled WGS sequence"/>
</dbReference>
<proteinExistence type="predicted"/>
<dbReference type="InterPro" id="IPR021409">
    <property type="entry name" value="DUF3047"/>
</dbReference>